<gene>
    <name evidence="3" type="ORF">PL9631_1030010</name>
</gene>
<evidence type="ECO:0000256" key="2">
    <source>
        <dbReference type="ARBA" id="ARBA00022525"/>
    </source>
</evidence>
<evidence type="ECO:0000313" key="4">
    <source>
        <dbReference type="Proteomes" id="UP000182190"/>
    </source>
</evidence>
<dbReference type="InterPro" id="IPR011049">
    <property type="entry name" value="Serralysin-like_metalloprot_C"/>
</dbReference>
<comment type="caution">
    <text evidence="3">The sequence shown here is derived from an EMBL/GenBank/DDBJ whole genome shotgun (WGS) entry which is preliminary data.</text>
</comment>
<evidence type="ECO:0000313" key="3">
    <source>
        <dbReference type="EMBL" id="VXD11337.1"/>
    </source>
</evidence>
<dbReference type="OrthoDB" id="468470at2"/>
<comment type="subcellular location">
    <subcellularLocation>
        <location evidence="1">Secreted</location>
    </subcellularLocation>
</comment>
<dbReference type="GO" id="GO:0005509">
    <property type="term" value="F:calcium ion binding"/>
    <property type="evidence" value="ECO:0007669"/>
    <property type="project" value="InterPro"/>
</dbReference>
<dbReference type="Proteomes" id="UP000182190">
    <property type="component" value="Unassembled WGS sequence"/>
</dbReference>
<dbReference type="GO" id="GO:0005576">
    <property type="term" value="C:extracellular region"/>
    <property type="evidence" value="ECO:0007669"/>
    <property type="project" value="UniProtKB-SubCell"/>
</dbReference>
<dbReference type="InterPro" id="IPR001343">
    <property type="entry name" value="Hemolysn_Ca-bd"/>
</dbReference>
<keyword evidence="2" id="KW-0964">Secreted</keyword>
<dbReference type="AlphaFoldDB" id="A0A7Z9BHH0"/>
<dbReference type="InterPro" id="IPR050557">
    <property type="entry name" value="RTX_toxin/Mannuronan_C5-epim"/>
</dbReference>
<protein>
    <submittedName>
        <fullName evidence="3">Peptidase S8/S53 subtilisin kexin sedolisin</fullName>
    </submittedName>
</protein>
<dbReference type="PANTHER" id="PTHR38340:SF1">
    <property type="entry name" value="S-LAYER PROTEIN"/>
    <property type="match status" value="1"/>
</dbReference>
<reference evidence="3" key="1">
    <citation type="submission" date="2019-10" db="EMBL/GenBank/DDBJ databases">
        <authorList>
            <consortium name="Genoscope - CEA"/>
            <person name="William W."/>
        </authorList>
    </citation>
    <scope>NUCLEOTIDE SEQUENCE [LARGE SCALE GENOMIC DNA]</scope>
    <source>
        <strain evidence="3">BBR_PRJEB10994</strain>
    </source>
</reference>
<dbReference type="EMBL" id="CZCS02000006">
    <property type="protein sequence ID" value="VXD11337.1"/>
    <property type="molecule type" value="Genomic_DNA"/>
</dbReference>
<evidence type="ECO:0000256" key="1">
    <source>
        <dbReference type="ARBA" id="ARBA00004613"/>
    </source>
</evidence>
<name>A0A7Z9BHH0_9CYAN</name>
<proteinExistence type="predicted"/>
<dbReference type="SUPFAM" id="SSF51120">
    <property type="entry name" value="beta-Roll"/>
    <property type="match status" value="2"/>
</dbReference>
<dbReference type="InterPro" id="IPR018511">
    <property type="entry name" value="Hemolysin-typ_Ca-bd_CS"/>
</dbReference>
<dbReference type="PRINTS" id="PR00313">
    <property type="entry name" value="CABNDNGRPT"/>
</dbReference>
<dbReference type="Gene3D" id="2.150.10.10">
    <property type="entry name" value="Serralysin-like metalloprotease, C-terminal"/>
    <property type="match status" value="1"/>
</dbReference>
<dbReference type="RefSeq" id="WP_083623303.1">
    <property type="nucleotide sequence ID" value="NZ_LR735026.1"/>
</dbReference>
<accession>A0A7Z9BHH0</accession>
<sequence length="284" mass="29832">MVLISDPSGQQRLVATNQPDSILLSSGQLTNYPLGVALLEGNDTLQGSNDSEEVNGNSGGDILIGFGGNDLLLGGQGDDYLVGNDGNDTLVGNKGKDLISGGTGNDILLGGNGGTIDIIRDQITTVQYLTGGDGNDTLIAGIGVSGLIGGAGEDLFILQPDFVLGIDRETTAFLLGINRFEPKIDKIGLTGGYTEDDILLEESIYIPDKEFPNPRLVIPENLKPFFPEQQASDLIAVTNPQAEGISTTIYLKTNEGNILIGSVSDVTPAQIRDSFITVTEGFVF</sequence>
<keyword evidence="4" id="KW-1185">Reference proteome</keyword>
<organism evidence="3 4">
    <name type="scientific">Planktothrix paucivesiculata PCC 9631</name>
    <dbReference type="NCBI Taxonomy" id="671071"/>
    <lineage>
        <taxon>Bacteria</taxon>
        <taxon>Bacillati</taxon>
        <taxon>Cyanobacteriota</taxon>
        <taxon>Cyanophyceae</taxon>
        <taxon>Oscillatoriophycideae</taxon>
        <taxon>Oscillatoriales</taxon>
        <taxon>Microcoleaceae</taxon>
        <taxon>Planktothrix</taxon>
    </lineage>
</organism>
<dbReference type="Pfam" id="PF00353">
    <property type="entry name" value="HemolysinCabind"/>
    <property type="match status" value="3"/>
</dbReference>
<dbReference type="PANTHER" id="PTHR38340">
    <property type="entry name" value="S-LAYER PROTEIN"/>
    <property type="match status" value="1"/>
</dbReference>
<dbReference type="PROSITE" id="PS00330">
    <property type="entry name" value="HEMOLYSIN_CALCIUM"/>
    <property type="match status" value="1"/>
</dbReference>